<sequence length="144" mass="15308">MVSLSSLLSPSTGSRLTGTDAHASRQLAGANTSAAQSGTSEAAEDTRDPVTAALEDAEALGEQLASQWEQAKAKAEIVYQLITGGKIEGEETQDLITNMLLTAYDELYTAEDQNAVLEDMPSYALALTQWGHEHKTTSTYSLLA</sequence>
<dbReference type="EMBL" id="JBHUFA010000001">
    <property type="protein sequence ID" value="MFD1695187.1"/>
    <property type="molecule type" value="Genomic_DNA"/>
</dbReference>
<evidence type="ECO:0000256" key="1">
    <source>
        <dbReference type="SAM" id="MobiDB-lite"/>
    </source>
</evidence>
<keyword evidence="3" id="KW-1185">Reference proteome</keyword>
<dbReference type="RefSeq" id="WP_149891049.1">
    <property type="nucleotide sequence ID" value="NZ_JBHUFA010000001.1"/>
</dbReference>
<feature type="compositionally biased region" description="Polar residues" evidence="1">
    <location>
        <begin position="29"/>
        <end position="40"/>
    </location>
</feature>
<comment type="caution">
    <text evidence="2">The sequence shown here is derived from an EMBL/GenBank/DDBJ whole genome shotgun (WGS) entry which is preliminary data.</text>
</comment>
<gene>
    <name evidence="2" type="ORF">ACFSC7_06640</name>
</gene>
<name>A0ABW4JSU2_9HYPH</name>
<feature type="compositionally biased region" description="Low complexity" evidence="1">
    <location>
        <begin position="1"/>
        <end position="19"/>
    </location>
</feature>
<organism evidence="2 3">
    <name type="scientific">Roseibium aestuarii</name>
    <dbReference type="NCBI Taxonomy" id="2600299"/>
    <lineage>
        <taxon>Bacteria</taxon>
        <taxon>Pseudomonadati</taxon>
        <taxon>Pseudomonadota</taxon>
        <taxon>Alphaproteobacteria</taxon>
        <taxon>Hyphomicrobiales</taxon>
        <taxon>Stappiaceae</taxon>
        <taxon>Roseibium</taxon>
    </lineage>
</organism>
<protein>
    <submittedName>
        <fullName evidence="2">Uncharacterized protein</fullName>
    </submittedName>
</protein>
<accession>A0ABW4JSU2</accession>
<proteinExistence type="predicted"/>
<dbReference type="Proteomes" id="UP001597327">
    <property type="component" value="Unassembled WGS sequence"/>
</dbReference>
<evidence type="ECO:0000313" key="3">
    <source>
        <dbReference type="Proteomes" id="UP001597327"/>
    </source>
</evidence>
<evidence type="ECO:0000313" key="2">
    <source>
        <dbReference type="EMBL" id="MFD1695187.1"/>
    </source>
</evidence>
<reference evidence="3" key="1">
    <citation type="journal article" date="2019" name="Int. J. Syst. Evol. Microbiol.">
        <title>The Global Catalogue of Microorganisms (GCM) 10K type strain sequencing project: providing services to taxonomists for standard genome sequencing and annotation.</title>
        <authorList>
            <consortium name="The Broad Institute Genomics Platform"/>
            <consortium name="The Broad Institute Genome Sequencing Center for Infectious Disease"/>
            <person name="Wu L."/>
            <person name="Ma J."/>
        </authorList>
    </citation>
    <scope>NUCLEOTIDE SEQUENCE [LARGE SCALE GENOMIC DNA]</scope>
    <source>
        <strain evidence="3">JCM 3369</strain>
    </source>
</reference>
<feature type="region of interest" description="Disordered" evidence="1">
    <location>
        <begin position="1"/>
        <end position="50"/>
    </location>
</feature>